<accession>A0ACB9R891</accession>
<keyword evidence="2" id="KW-1185">Reference proteome</keyword>
<name>A0ACB9R891_9MYRT</name>
<dbReference type="Proteomes" id="UP001057402">
    <property type="component" value="Chromosome 4"/>
</dbReference>
<reference evidence="2" key="1">
    <citation type="journal article" date="2023" name="Front. Plant Sci.">
        <title>Chromosomal-level genome assembly of Melastoma candidum provides insights into trichome evolution.</title>
        <authorList>
            <person name="Zhong Y."/>
            <person name="Wu W."/>
            <person name="Sun C."/>
            <person name="Zou P."/>
            <person name="Liu Y."/>
            <person name="Dai S."/>
            <person name="Zhou R."/>
        </authorList>
    </citation>
    <scope>NUCLEOTIDE SEQUENCE [LARGE SCALE GENOMIC DNA]</scope>
</reference>
<gene>
    <name evidence="1" type="ORF">MLD38_013144</name>
</gene>
<protein>
    <submittedName>
        <fullName evidence="1">Uncharacterized protein</fullName>
    </submittedName>
</protein>
<proteinExistence type="predicted"/>
<evidence type="ECO:0000313" key="2">
    <source>
        <dbReference type="Proteomes" id="UP001057402"/>
    </source>
</evidence>
<evidence type="ECO:0000313" key="1">
    <source>
        <dbReference type="EMBL" id="KAI4375252.1"/>
    </source>
</evidence>
<sequence>MRRIPLLLSSNAMATWRMEYCLLTSKCHRKGLASVFFTRFSIASVAVILEIHKYVLSNSREEITTDKGQLFVDNGTLRCSRYEGNDGDGDNEEEGDNEEDDDNDGEDDNDGDGHEYDDYEDGDPFDCLERDLGDQGVVDEMMYRQYENDILESIVNSDNGVDTDEEMFNGVDLENDKEGINDAGPSRRRLEKPLPFYLDSADTGKLIVEEDDDVTITDDAESVVEFRKGMRFKNKKELIKTVNTFCIKNHYNYDIIETDKIKWAVICSENGGGCKWRLRGRQRSCDHEFEITIVGEPHTCLNAVLTQDHPRIDCNFMAPYFRIFVKESPEVKLNKILGK</sequence>
<comment type="caution">
    <text evidence="1">The sequence shown here is derived from an EMBL/GenBank/DDBJ whole genome shotgun (WGS) entry which is preliminary data.</text>
</comment>
<organism evidence="1 2">
    <name type="scientific">Melastoma candidum</name>
    <dbReference type="NCBI Taxonomy" id="119954"/>
    <lineage>
        <taxon>Eukaryota</taxon>
        <taxon>Viridiplantae</taxon>
        <taxon>Streptophyta</taxon>
        <taxon>Embryophyta</taxon>
        <taxon>Tracheophyta</taxon>
        <taxon>Spermatophyta</taxon>
        <taxon>Magnoliopsida</taxon>
        <taxon>eudicotyledons</taxon>
        <taxon>Gunneridae</taxon>
        <taxon>Pentapetalae</taxon>
        <taxon>rosids</taxon>
        <taxon>malvids</taxon>
        <taxon>Myrtales</taxon>
        <taxon>Melastomataceae</taxon>
        <taxon>Melastomatoideae</taxon>
        <taxon>Melastomateae</taxon>
        <taxon>Melastoma</taxon>
    </lineage>
</organism>
<dbReference type="EMBL" id="CM042883">
    <property type="protein sequence ID" value="KAI4375252.1"/>
    <property type="molecule type" value="Genomic_DNA"/>
</dbReference>